<feature type="region of interest" description="Disordered" evidence="1">
    <location>
        <begin position="1"/>
        <end position="26"/>
    </location>
</feature>
<evidence type="ECO:0000313" key="2">
    <source>
        <dbReference type="EMBL" id="KAJ5079711.1"/>
    </source>
</evidence>
<protein>
    <submittedName>
        <fullName evidence="2">Cramped protein</fullName>
    </submittedName>
</protein>
<dbReference type="OrthoDB" id="515799at2759"/>
<gene>
    <name evidence="2" type="ORF">M0811_04021</name>
</gene>
<feature type="compositionally biased region" description="Basic residues" evidence="1">
    <location>
        <begin position="186"/>
        <end position="197"/>
    </location>
</feature>
<feature type="compositionally biased region" description="Basic and acidic residues" evidence="1">
    <location>
        <begin position="217"/>
        <end position="246"/>
    </location>
</feature>
<organism evidence="2 3">
    <name type="scientific">Anaeramoeba ignava</name>
    <name type="common">Anaerobic marine amoeba</name>
    <dbReference type="NCBI Taxonomy" id="1746090"/>
    <lineage>
        <taxon>Eukaryota</taxon>
        <taxon>Metamonada</taxon>
        <taxon>Anaeramoebidae</taxon>
        <taxon>Anaeramoeba</taxon>
    </lineage>
</organism>
<proteinExistence type="predicted"/>
<feature type="compositionally biased region" description="Basic residues" evidence="1">
    <location>
        <begin position="205"/>
        <end position="216"/>
    </location>
</feature>
<accession>A0A9Q0LW26</accession>
<feature type="compositionally biased region" description="Basic residues" evidence="1">
    <location>
        <begin position="247"/>
        <end position="274"/>
    </location>
</feature>
<dbReference type="EMBL" id="JAPDFW010000022">
    <property type="protein sequence ID" value="KAJ5079711.1"/>
    <property type="molecule type" value="Genomic_DNA"/>
</dbReference>
<name>A0A9Q0LW26_ANAIG</name>
<reference evidence="2" key="1">
    <citation type="submission" date="2022-10" db="EMBL/GenBank/DDBJ databases">
        <title>Novel sulphate-reducing endosymbionts in the free-living metamonad Anaeramoeba.</title>
        <authorList>
            <person name="Jerlstrom-Hultqvist J."/>
            <person name="Cepicka I."/>
            <person name="Gallot-Lavallee L."/>
            <person name="Salas-Leiva D."/>
            <person name="Curtis B.A."/>
            <person name="Zahonova K."/>
            <person name="Pipaliya S."/>
            <person name="Dacks J."/>
            <person name="Roger A.J."/>
        </authorList>
    </citation>
    <scope>NUCLEOTIDE SEQUENCE</scope>
    <source>
        <strain evidence="2">BMAN</strain>
    </source>
</reference>
<evidence type="ECO:0000313" key="3">
    <source>
        <dbReference type="Proteomes" id="UP001149090"/>
    </source>
</evidence>
<feature type="region of interest" description="Disordered" evidence="1">
    <location>
        <begin position="182"/>
        <end position="286"/>
    </location>
</feature>
<dbReference type="AlphaFoldDB" id="A0A9Q0LW26"/>
<sequence>MPKSKLKSKSKSNKSNKSKSSESTEKQFVIRLVPKEQEQANILIESGHIPYLQLSMKSTKPLRSVLEHLNRKWKEAFVKSPKYDSYVILFPVSAPKDRAGWCLQNSDGVLVRDLAEDNPIQGYLSLEYFWKIEQKEEKNTNENLKENTIENPKGKPIENINQNSISNFFANSFNNIDIPENEKKYNKNIKRGKKAKAKKGEKNIKQARRKRKKKSKIRNEKPSQNKIQEKKFMEQFSRAEEQEKSSKKARMLKGKNKISNKMKNKLSAKKNRQKSKQENLFPNNDSNLGNFANNFSNTKMDSILQLDSTPIFKPRIAAEYKLIRIT</sequence>
<feature type="compositionally biased region" description="Basic residues" evidence="1">
    <location>
        <begin position="1"/>
        <end position="17"/>
    </location>
</feature>
<comment type="caution">
    <text evidence="2">The sequence shown here is derived from an EMBL/GenBank/DDBJ whole genome shotgun (WGS) entry which is preliminary data.</text>
</comment>
<keyword evidence="3" id="KW-1185">Reference proteome</keyword>
<dbReference type="Proteomes" id="UP001149090">
    <property type="component" value="Unassembled WGS sequence"/>
</dbReference>
<evidence type="ECO:0000256" key="1">
    <source>
        <dbReference type="SAM" id="MobiDB-lite"/>
    </source>
</evidence>